<dbReference type="RefSeq" id="WP_345323321.1">
    <property type="nucleotide sequence ID" value="NZ_BAABGA010000035.1"/>
</dbReference>
<accession>A0ABP8MVY2</accession>
<evidence type="ECO:0000313" key="2">
    <source>
        <dbReference type="Proteomes" id="UP001500840"/>
    </source>
</evidence>
<dbReference type="InterPro" id="IPR026350">
    <property type="entry name" value="GxxExxY"/>
</dbReference>
<evidence type="ECO:0008006" key="3">
    <source>
        <dbReference type="Google" id="ProtNLM"/>
    </source>
</evidence>
<dbReference type="Pfam" id="PF13366">
    <property type="entry name" value="PDDEXK_3"/>
    <property type="match status" value="1"/>
</dbReference>
<dbReference type="NCBIfam" id="TIGR04256">
    <property type="entry name" value="GxxExxY"/>
    <property type="match status" value="1"/>
</dbReference>
<name>A0ABP8MVY2_9BACT</name>
<keyword evidence="2" id="KW-1185">Reference proteome</keyword>
<evidence type="ECO:0000313" key="1">
    <source>
        <dbReference type="EMBL" id="GAA4455752.1"/>
    </source>
</evidence>
<comment type="caution">
    <text evidence="1">The sequence shown here is derived from an EMBL/GenBank/DDBJ whole genome shotgun (WGS) entry which is preliminary data.</text>
</comment>
<organism evidence="1 2">
    <name type="scientific">Novipirellula rosea</name>
    <dbReference type="NCBI Taxonomy" id="1031540"/>
    <lineage>
        <taxon>Bacteria</taxon>
        <taxon>Pseudomonadati</taxon>
        <taxon>Planctomycetota</taxon>
        <taxon>Planctomycetia</taxon>
        <taxon>Pirellulales</taxon>
        <taxon>Pirellulaceae</taxon>
        <taxon>Novipirellula</taxon>
    </lineage>
</organism>
<dbReference type="EMBL" id="BAABGA010000035">
    <property type="protein sequence ID" value="GAA4455752.1"/>
    <property type="molecule type" value="Genomic_DNA"/>
</dbReference>
<proteinExistence type="predicted"/>
<reference evidence="2" key="1">
    <citation type="journal article" date="2019" name="Int. J. Syst. Evol. Microbiol.">
        <title>The Global Catalogue of Microorganisms (GCM) 10K type strain sequencing project: providing services to taxonomists for standard genome sequencing and annotation.</title>
        <authorList>
            <consortium name="The Broad Institute Genomics Platform"/>
            <consortium name="The Broad Institute Genome Sequencing Center for Infectious Disease"/>
            <person name="Wu L."/>
            <person name="Ma J."/>
        </authorList>
    </citation>
    <scope>NUCLEOTIDE SEQUENCE [LARGE SCALE GENOMIC DNA]</scope>
    <source>
        <strain evidence="2">JCM 17759</strain>
    </source>
</reference>
<dbReference type="Proteomes" id="UP001500840">
    <property type="component" value="Unassembled WGS sequence"/>
</dbReference>
<sequence length="265" mass="30618">MPILLPIDLPRITESQMREIDYQVMGYAFSIHNELGRLCDEQVYQSDFVQRIYEASLCPVYRELPVVTAFRTFSKTFKLDCIVAGGSIYELKTVARLNRNHFAQLLNYLLLTNTTRGKLINFRPKRVQTRFVNTSLTLQERRRFSIQTSDWQGNDSLVDLVDDLLSDWGTGLATSLYRQAILHFLGGSENLYRLVPMSRGGHSLGNQHFYLIDDISAFFVTTMNQAKRQQHCEHLVSLLRHSPIRYGHWVNIDLHAVQFTTLVST</sequence>
<gene>
    <name evidence="1" type="ORF">GCM10023156_30270</name>
</gene>
<protein>
    <recommendedName>
        <fullName evidence="3">GxxExxY protein</fullName>
    </recommendedName>
</protein>